<dbReference type="Pfam" id="PF02985">
    <property type="entry name" value="HEAT"/>
    <property type="match status" value="1"/>
</dbReference>
<evidence type="ECO:0008006" key="6">
    <source>
        <dbReference type="Google" id="ProtNLM"/>
    </source>
</evidence>
<dbReference type="PROSITE" id="PS50077">
    <property type="entry name" value="HEAT_REPEAT"/>
    <property type="match status" value="1"/>
</dbReference>
<dbReference type="Gene3D" id="1.25.10.10">
    <property type="entry name" value="Leucine-rich Repeat Variant"/>
    <property type="match status" value="1"/>
</dbReference>
<feature type="region of interest" description="Disordered" evidence="3">
    <location>
        <begin position="711"/>
        <end position="733"/>
    </location>
</feature>
<keyword evidence="5" id="KW-1185">Reference proteome</keyword>
<dbReference type="InterPro" id="IPR016024">
    <property type="entry name" value="ARM-type_fold"/>
</dbReference>
<dbReference type="EMBL" id="BSDZ01000028">
    <property type="protein sequence ID" value="GLI66176.1"/>
    <property type="molecule type" value="Genomic_DNA"/>
</dbReference>
<feature type="non-terminal residue" evidence="4">
    <location>
        <position position="1"/>
    </location>
</feature>
<feature type="region of interest" description="Disordered" evidence="3">
    <location>
        <begin position="619"/>
        <end position="693"/>
    </location>
</feature>
<dbReference type="PANTHER" id="PTHR10648">
    <property type="entry name" value="SERINE/THREONINE-PROTEIN PHOSPHATASE PP2A 65 KDA REGULATORY SUBUNIT"/>
    <property type="match status" value="1"/>
</dbReference>
<feature type="compositionally biased region" description="Low complexity" evidence="3">
    <location>
        <begin position="620"/>
        <end position="636"/>
    </location>
</feature>
<protein>
    <recommendedName>
        <fullName evidence="6">Sister chromatid cohesion protein</fullName>
    </recommendedName>
</protein>
<feature type="compositionally biased region" description="Polar residues" evidence="3">
    <location>
        <begin position="671"/>
        <end position="680"/>
    </location>
</feature>
<comment type="caution">
    <text evidence="4">The sequence shown here is derived from an EMBL/GenBank/DDBJ whole genome shotgun (WGS) entry which is preliminary data.</text>
</comment>
<dbReference type="SUPFAM" id="SSF48371">
    <property type="entry name" value="ARM repeat"/>
    <property type="match status" value="1"/>
</dbReference>
<accession>A0ABQ5S980</accession>
<dbReference type="Proteomes" id="UP001165090">
    <property type="component" value="Unassembled WGS sequence"/>
</dbReference>
<feature type="region of interest" description="Disordered" evidence="3">
    <location>
        <begin position="302"/>
        <end position="324"/>
    </location>
</feature>
<sequence length="837" mass="86373">FDTMNRKNKTEENDDDLERAPWENGALTVDVTSVPAEVVYKNCLSDDLTLRLAYIKGLASAATRASKRELIRLFEVLDSLLEDEALGVRLETLQQLRQLAKLAGSTVAPDEVEEKVVDTLEQQLKPSLDPGGAGGGGMRQGSAGTGALPMVRDTLLAALDEICGELATGPRNRMLFRLQRMASAALDRPTGLGGGGGGGKASCDAALMALSLSAVAVRHMDPDRGGLAMAAIGRRLCGHADLRVREAVAAALPRLYRGYASHPGALEQMFEAYETLCNDKVWSVRQACARVVSDLSELCSCADQSQPPPSPQHQHQQQQQQQQRQKVDELQVRLLRDLFLNTLLLTKSQWVLTAAKQQAGAAIRTLRPGTPATELLAPLLAAYCTAAAAVGPGAADVRRSCAESFGDVVLQAGPGCWPQLQPVLARLLVTNDQITICSLVASAERVVRFLATATATSDGDGPAAAGGNIGTDIRGGGCGDGRKMVLYDAARQVVSGPLLDVLRNQLLLAAPAASSAIAGLLDVSPPELQMELLQLLPSLCKPPVGAPGRCGDWRQRLNLASQLHAVMRAVSGAGTAKSEATSLIARCSVAMCEDPVWAVRQAAATQVGLMLADAVPAPAPSASGLCSGPPAGAARPPRSPGSPVVEANGRDGVGSGDGTAPHQLHSDRHSSPASWTSTGLQKDAEAAEGAEVGAEAEAAWVGAAGAGDGGSCGGAGRAGSAESLEGSGGSVGRQGHIQEYVQDYDRGCGIGMMLSCQLDGRAVAGGRGDVAGGGIAGERKSVAEKVSYSAEGATGGPASAEESCSSLSAVFVAETLGWVASPVVLSLTASQRAWLGR</sequence>
<feature type="compositionally biased region" description="Basic and acidic residues" evidence="3">
    <location>
        <begin position="1"/>
        <end position="11"/>
    </location>
</feature>
<feature type="region of interest" description="Disordered" evidence="3">
    <location>
        <begin position="1"/>
        <end position="21"/>
    </location>
</feature>
<dbReference type="InterPro" id="IPR051023">
    <property type="entry name" value="PP2A_Regulatory_Subunit_A"/>
</dbReference>
<evidence type="ECO:0000256" key="2">
    <source>
        <dbReference type="PROSITE-ProRule" id="PRU00103"/>
    </source>
</evidence>
<name>A0ABQ5S980_9CHLO</name>
<feature type="compositionally biased region" description="Low complexity" evidence="3">
    <location>
        <begin position="312"/>
        <end position="323"/>
    </location>
</feature>
<keyword evidence="1" id="KW-0677">Repeat</keyword>
<evidence type="ECO:0000313" key="5">
    <source>
        <dbReference type="Proteomes" id="UP001165090"/>
    </source>
</evidence>
<dbReference type="InterPro" id="IPR011989">
    <property type="entry name" value="ARM-like"/>
</dbReference>
<proteinExistence type="predicted"/>
<reference evidence="4 5" key="1">
    <citation type="journal article" date="2023" name="IScience">
        <title>Expanded male sex-determining region conserved during the evolution of homothallism in the green alga Volvox.</title>
        <authorList>
            <person name="Yamamoto K."/>
            <person name="Matsuzaki R."/>
            <person name="Mahakham W."/>
            <person name="Heman W."/>
            <person name="Sekimoto H."/>
            <person name="Kawachi M."/>
            <person name="Minakuchi Y."/>
            <person name="Toyoda A."/>
            <person name="Nozaki H."/>
        </authorList>
    </citation>
    <scope>NUCLEOTIDE SEQUENCE [LARGE SCALE GENOMIC DNA]</scope>
    <source>
        <strain evidence="4 5">NIES-4468</strain>
    </source>
</reference>
<organism evidence="4 5">
    <name type="scientific">Volvox africanus</name>
    <dbReference type="NCBI Taxonomy" id="51714"/>
    <lineage>
        <taxon>Eukaryota</taxon>
        <taxon>Viridiplantae</taxon>
        <taxon>Chlorophyta</taxon>
        <taxon>core chlorophytes</taxon>
        <taxon>Chlorophyceae</taxon>
        <taxon>CS clade</taxon>
        <taxon>Chlamydomonadales</taxon>
        <taxon>Volvocaceae</taxon>
        <taxon>Volvox</taxon>
    </lineage>
</organism>
<evidence type="ECO:0000256" key="1">
    <source>
        <dbReference type="ARBA" id="ARBA00022737"/>
    </source>
</evidence>
<dbReference type="InterPro" id="IPR000357">
    <property type="entry name" value="HEAT"/>
</dbReference>
<feature type="repeat" description="HEAT" evidence="2">
    <location>
        <begin position="73"/>
        <end position="111"/>
    </location>
</feature>
<dbReference type="InterPro" id="IPR021133">
    <property type="entry name" value="HEAT_type_2"/>
</dbReference>
<evidence type="ECO:0000313" key="4">
    <source>
        <dbReference type="EMBL" id="GLI66176.1"/>
    </source>
</evidence>
<evidence type="ECO:0000256" key="3">
    <source>
        <dbReference type="SAM" id="MobiDB-lite"/>
    </source>
</evidence>
<gene>
    <name evidence="4" type="ORF">VaNZ11_009939</name>
</gene>
<dbReference type="PANTHER" id="PTHR10648:SF1">
    <property type="entry name" value="SERINE_THREONINE-PROTEIN PHOSPHATASE 4 REGULATORY SUBUNIT 1"/>
    <property type="match status" value="1"/>
</dbReference>
<feature type="non-terminal residue" evidence="4">
    <location>
        <position position="837"/>
    </location>
</feature>